<evidence type="ECO:0000313" key="2">
    <source>
        <dbReference type="Proteomes" id="UP000475862"/>
    </source>
</evidence>
<dbReference type="AlphaFoldDB" id="A0A6G0U902"/>
<dbReference type="EMBL" id="VYZN01000001">
    <property type="protein sequence ID" value="KAE9545240.1"/>
    <property type="molecule type" value="Genomic_DNA"/>
</dbReference>
<dbReference type="SUPFAM" id="SSF48371">
    <property type="entry name" value="ARM repeat"/>
    <property type="match status" value="1"/>
</dbReference>
<proteinExistence type="predicted"/>
<sequence>MNYSASKTRVKEKIRYDVDAHRQKNKQILLNSRRGVKVEKEDKELTTEDLQNMALEIKRGKKITVKQLKLLQNAFLDYLDFTVLFYNTPGAVDSLLHLASSKNEELQLAAIECFVNMGLGEKKICFKLTKLIAPYLMMYINHLNFNISARSIWTLGNLSDSSPGACKLLQNQNFFGALIDRLENSTCDQVIYDTFYTLKLFLKNYLQLLPIDDLNKLLHVCYKRLDTWRESFWIVYQISCFQDSGLKDSDCIYNLLDALTEDIIDITCLVPILRTFGNIIAKDSTDNSANKFLHRLPHGEGSIIRDILINNSNYDLSDECAWLLGNAFKAIRMSEIIMNKTNAFEKICGYFLL</sequence>
<keyword evidence="2" id="KW-1185">Reference proteome</keyword>
<dbReference type="PANTHER" id="PTHR16356:SF1">
    <property type="entry name" value="TRANSMEMBRANE AND COILED-COIL DOMAIN-CONTAINING PROTEIN 6"/>
    <property type="match status" value="1"/>
</dbReference>
<dbReference type="InterPro" id="IPR016024">
    <property type="entry name" value="ARM-type_fold"/>
</dbReference>
<organism evidence="1 2">
    <name type="scientific">Aphis glycines</name>
    <name type="common">Soybean aphid</name>
    <dbReference type="NCBI Taxonomy" id="307491"/>
    <lineage>
        <taxon>Eukaryota</taxon>
        <taxon>Metazoa</taxon>
        <taxon>Ecdysozoa</taxon>
        <taxon>Arthropoda</taxon>
        <taxon>Hexapoda</taxon>
        <taxon>Insecta</taxon>
        <taxon>Pterygota</taxon>
        <taxon>Neoptera</taxon>
        <taxon>Paraneoptera</taxon>
        <taxon>Hemiptera</taxon>
        <taxon>Sternorrhyncha</taxon>
        <taxon>Aphidomorpha</taxon>
        <taxon>Aphidoidea</taxon>
        <taxon>Aphididae</taxon>
        <taxon>Aphidini</taxon>
        <taxon>Aphis</taxon>
        <taxon>Aphis</taxon>
    </lineage>
</organism>
<evidence type="ECO:0000313" key="1">
    <source>
        <dbReference type="EMBL" id="KAE9545240.1"/>
    </source>
</evidence>
<protein>
    <recommendedName>
        <fullName evidence="3">IBB domain-containing protein</fullName>
    </recommendedName>
</protein>
<dbReference type="Proteomes" id="UP000475862">
    <property type="component" value="Unassembled WGS sequence"/>
</dbReference>
<name>A0A6G0U902_APHGL</name>
<accession>A0A6G0U902</accession>
<comment type="caution">
    <text evidence="1">The sequence shown here is derived from an EMBL/GenBank/DDBJ whole genome shotgun (WGS) entry which is preliminary data.</text>
</comment>
<dbReference type="Gene3D" id="1.25.10.10">
    <property type="entry name" value="Leucine-rich Repeat Variant"/>
    <property type="match status" value="1"/>
</dbReference>
<gene>
    <name evidence="1" type="ORF">AGLY_000783</name>
</gene>
<dbReference type="OrthoDB" id="21522at2759"/>
<dbReference type="PANTHER" id="PTHR16356">
    <property type="entry name" value="TRANSMEMBRANE AND COILED-COIL DOMAIN-CONTAINING PROTEIN 6 TMCO6"/>
    <property type="match status" value="1"/>
</dbReference>
<reference evidence="1 2" key="1">
    <citation type="submission" date="2019-08" db="EMBL/GenBank/DDBJ databases">
        <title>The genome of the soybean aphid Biotype 1, its phylome, world population structure and adaptation to the North American continent.</title>
        <authorList>
            <person name="Giordano R."/>
            <person name="Donthu R.K."/>
            <person name="Hernandez A.G."/>
            <person name="Wright C.L."/>
            <person name="Zimin A.V."/>
        </authorList>
    </citation>
    <scope>NUCLEOTIDE SEQUENCE [LARGE SCALE GENOMIC DNA]</scope>
    <source>
        <tissue evidence="1">Whole aphids</tissue>
    </source>
</reference>
<evidence type="ECO:0008006" key="3">
    <source>
        <dbReference type="Google" id="ProtNLM"/>
    </source>
</evidence>
<dbReference type="InterPro" id="IPR011989">
    <property type="entry name" value="ARM-like"/>
</dbReference>